<proteinExistence type="predicted"/>
<organism evidence="2 3">
    <name type="scientific">Calocera viscosa (strain TUFC12733)</name>
    <dbReference type="NCBI Taxonomy" id="1330018"/>
    <lineage>
        <taxon>Eukaryota</taxon>
        <taxon>Fungi</taxon>
        <taxon>Dikarya</taxon>
        <taxon>Basidiomycota</taxon>
        <taxon>Agaricomycotina</taxon>
        <taxon>Dacrymycetes</taxon>
        <taxon>Dacrymycetales</taxon>
        <taxon>Dacrymycetaceae</taxon>
        <taxon>Calocera</taxon>
    </lineage>
</organism>
<reference evidence="2 3" key="1">
    <citation type="journal article" date="2016" name="Mol. Biol. Evol.">
        <title>Comparative Genomics of Early-Diverging Mushroom-Forming Fungi Provides Insights into the Origins of Lignocellulose Decay Capabilities.</title>
        <authorList>
            <person name="Nagy L.G."/>
            <person name="Riley R."/>
            <person name="Tritt A."/>
            <person name="Adam C."/>
            <person name="Daum C."/>
            <person name="Floudas D."/>
            <person name="Sun H."/>
            <person name="Yadav J.S."/>
            <person name="Pangilinan J."/>
            <person name="Larsson K.H."/>
            <person name="Matsuura K."/>
            <person name="Barry K."/>
            <person name="Labutti K."/>
            <person name="Kuo R."/>
            <person name="Ohm R.A."/>
            <person name="Bhattacharya S.S."/>
            <person name="Shirouzu T."/>
            <person name="Yoshinaga Y."/>
            <person name="Martin F.M."/>
            <person name="Grigoriev I.V."/>
            <person name="Hibbett D.S."/>
        </authorList>
    </citation>
    <scope>NUCLEOTIDE SEQUENCE [LARGE SCALE GENOMIC DNA]</scope>
    <source>
        <strain evidence="2 3">TUFC12733</strain>
    </source>
</reference>
<dbReference type="Proteomes" id="UP000076738">
    <property type="component" value="Unassembled WGS sequence"/>
</dbReference>
<name>A0A167IHM3_CALVF</name>
<evidence type="ECO:0000313" key="3">
    <source>
        <dbReference type="Proteomes" id="UP000076738"/>
    </source>
</evidence>
<dbReference type="AlphaFoldDB" id="A0A167IHM3"/>
<keyword evidence="3" id="KW-1185">Reference proteome</keyword>
<protein>
    <submittedName>
        <fullName evidence="2">Uncharacterized protein</fullName>
    </submittedName>
</protein>
<feature type="region of interest" description="Disordered" evidence="1">
    <location>
        <begin position="68"/>
        <end position="88"/>
    </location>
</feature>
<dbReference type="OrthoDB" id="10630426at2759"/>
<evidence type="ECO:0000256" key="1">
    <source>
        <dbReference type="SAM" id="MobiDB-lite"/>
    </source>
</evidence>
<dbReference type="EMBL" id="KV417308">
    <property type="protein sequence ID" value="KZO92655.1"/>
    <property type="molecule type" value="Genomic_DNA"/>
</dbReference>
<gene>
    <name evidence="2" type="ORF">CALVIDRAFT_300297</name>
</gene>
<evidence type="ECO:0000313" key="2">
    <source>
        <dbReference type="EMBL" id="KZO92655.1"/>
    </source>
</evidence>
<accession>A0A167IHM3</accession>
<feature type="compositionally biased region" description="Basic residues" evidence="1">
    <location>
        <begin position="75"/>
        <end position="85"/>
    </location>
</feature>
<sequence length="268" mass="29849">MGKRSPRSFTPLVLTAFARFLFRYLLATHTKMKIIIGRGRSKSAPPAFAQGTMMGYVDSTPIITAETYNLAPSRSRSRAPSHTSRRSSIVSSLSAYSALPSSPRSPHALPDDTHSVRSSLALPDLSPVSAAFSLSSTSEASECPTCRSLAHPPRASSLLRRLRSRLFGSPEQPKPVYMDQAHWSYFFPRAAHEVGCGCALCVRSDPGRVRGEEERARRVRAYERRPSVWGEWRKGVVWSRAARERRRLEGEGGVQCAVKVSRLYEVEW</sequence>